<dbReference type="GeneID" id="54982949"/>
<dbReference type="KEGG" id="vg:54982949"/>
<dbReference type="EMBL" id="MF663786">
    <property type="protein sequence ID" value="ATI15693.1"/>
    <property type="molecule type" value="Genomic_DNA"/>
</dbReference>
<evidence type="ECO:0000313" key="1">
    <source>
        <dbReference type="EMBL" id="ATI15693.1"/>
    </source>
</evidence>
<name>A0A291LA57_9CAUD</name>
<reference evidence="1 2" key="1">
    <citation type="submission" date="2017-08" db="EMBL/GenBank/DDBJ databases">
        <title>Complete genome sequence of a novel bacteriophage infecting Bordetella bronchiseptica.</title>
        <authorList>
            <person name="Chen Y."/>
            <person name="Song J."/>
            <person name="Wu B."/>
        </authorList>
    </citation>
    <scope>NUCLEOTIDE SEQUENCE [LARGE SCALE GENOMIC DNA]</scope>
</reference>
<organism evidence="1 2">
    <name type="scientific">Bordetella phage vB_BbrM_PHB04</name>
    <dbReference type="NCBI Taxonomy" id="2029657"/>
    <lineage>
        <taxon>Viruses</taxon>
        <taxon>Duplodnaviria</taxon>
        <taxon>Heunggongvirae</taxon>
        <taxon>Uroviricota</taxon>
        <taxon>Caudoviricetes</taxon>
        <taxon>Phabquatrovirus</taxon>
        <taxon>Phabquatrovirus PHB04</taxon>
    </lineage>
</organism>
<sequence>MTPRQRRDWILAHMRERPRESFDVLNSDFVYAYAEATDAPVALQMFGAPKCQQLGRDLGELHKRGHLKRNATGLPAGDSSMGFPKWVYCYRLRAIESDYLPD</sequence>
<proteinExistence type="predicted"/>
<dbReference type="RefSeq" id="YP_009792741.1">
    <property type="nucleotide sequence ID" value="NC_047861.1"/>
</dbReference>
<accession>A0A291LA57</accession>
<evidence type="ECO:0000313" key="2">
    <source>
        <dbReference type="Proteomes" id="UP000228765"/>
    </source>
</evidence>
<protein>
    <submittedName>
        <fullName evidence="1">Uncharacterized protein</fullName>
    </submittedName>
</protein>
<dbReference type="Proteomes" id="UP000228765">
    <property type="component" value="Segment"/>
</dbReference>
<keyword evidence="2" id="KW-1185">Reference proteome</keyword>